<accession>A0A844ZLD6</accession>
<keyword evidence="2" id="KW-0732">Signal</keyword>
<dbReference type="Proteomes" id="UP000433104">
    <property type="component" value="Unassembled WGS sequence"/>
</dbReference>
<gene>
    <name evidence="3" type="ORF">GRI38_10680</name>
</gene>
<evidence type="ECO:0000256" key="1">
    <source>
        <dbReference type="SAM" id="MobiDB-lite"/>
    </source>
</evidence>
<keyword evidence="4" id="KW-1185">Reference proteome</keyword>
<feature type="chain" id="PRO_5032766163" evidence="2">
    <location>
        <begin position="22"/>
        <end position="218"/>
    </location>
</feature>
<proteinExistence type="predicted"/>
<dbReference type="AlphaFoldDB" id="A0A844ZLD6"/>
<name>A0A844ZLD6_9SPHN</name>
<dbReference type="RefSeq" id="WP_160683545.1">
    <property type="nucleotide sequence ID" value="NZ_WTYW01000003.1"/>
</dbReference>
<comment type="caution">
    <text evidence="3">The sequence shown here is derived from an EMBL/GenBank/DDBJ whole genome shotgun (WGS) entry which is preliminary data.</text>
</comment>
<evidence type="ECO:0000256" key="2">
    <source>
        <dbReference type="SAM" id="SignalP"/>
    </source>
</evidence>
<organism evidence="3 4">
    <name type="scientific">Parapontixanthobacter aurantiacus</name>
    <dbReference type="NCBI Taxonomy" id="1463599"/>
    <lineage>
        <taxon>Bacteria</taxon>
        <taxon>Pseudomonadati</taxon>
        <taxon>Pseudomonadota</taxon>
        <taxon>Alphaproteobacteria</taxon>
        <taxon>Sphingomonadales</taxon>
        <taxon>Erythrobacteraceae</taxon>
        <taxon>Parapontixanthobacter</taxon>
    </lineage>
</organism>
<dbReference type="EMBL" id="WTYW01000003">
    <property type="protein sequence ID" value="MXO86489.1"/>
    <property type="molecule type" value="Genomic_DNA"/>
</dbReference>
<evidence type="ECO:0000313" key="3">
    <source>
        <dbReference type="EMBL" id="MXO86489.1"/>
    </source>
</evidence>
<feature type="region of interest" description="Disordered" evidence="1">
    <location>
        <begin position="194"/>
        <end position="218"/>
    </location>
</feature>
<feature type="signal peptide" evidence="2">
    <location>
        <begin position="1"/>
        <end position="21"/>
    </location>
</feature>
<sequence length="218" mass="23244">MFKEITMTTSAILFAATPVLAQSAQTGQMIEVPAQAVQQAAHTGPVLPASTELTLRMDQEVTTKGRTWKEGDTFHLTNVADVIVDGYVAIPQGARATGRITWLTSRGAFGKSGKMDIAIEHIEVNGKRIPLEGTFRQEGEGATLATIGGVIVAGVFAGFITGRSGRIPHGRELKAFTKEPLKLAVAPVVQPQRVAEAEPVQPAPKQRELPGNLRVVSE</sequence>
<evidence type="ECO:0000313" key="4">
    <source>
        <dbReference type="Proteomes" id="UP000433104"/>
    </source>
</evidence>
<dbReference type="OrthoDB" id="117664at2"/>
<protein>
    <submittedName>
        <fullName evidence="3">Uncharacterized protein</fullName>
    </submittedName>
</protein>
<reference evidence="3 4" key="1">
    <citation type="submission" date="2019-12" db="EMBL/GenBank/DDBJ databases">
        <title>Genomic-based taxomic classification of the family Erythrobacteraceae.</title>
        <authorList>
            <person name="Xu L."/>
        </authorList>
    </citation>
    <scope>NUCLEOTIDE SEQUENCE [LARGE SCALE GENOMIC DNA]</scope>
    <source>
        <strain evidence="3 4">MCCC 1A09962</strain>
    </source>
</reference>